<keyword evidence="7 8" id="KW-0408">Iron</keyword>
<keyword evidence="6 8" id="KW-0560">Oxidoreductase</keyword>
<keyword evidence="4" id="KW-0847">Vitamin C</keyword>
<evidence type="ECO:0000256" key="2">
    <source>
        <dbReference type="ARBA" id="ARBA00008056"/>
    </source>
</evidence>
<evidence type="ECO:0000256" key="8">
    <source>
        <dbReference type="RuleBase" id="RU003682"/>
    </source>
</evidence>
<dbReference type="AlphaFoldDB" id="A0AAE1TCB4"/>
<keyword evidence="5" id="KW-0223">Dioxygenase</keyword>
<dbReference type="EMBL" id="JAWXYG010000003">
    <property type="protein sequence ID" value="KAK4278824.1"/>
    <property type="molecule type" value="Genomic_DNA"/>
</dbReference>
<dbReference type="GO" id="GO:0009805">
    <property type="term" value="P:coumarin biosynthetic process"/>
    <property type="evidence" value="ECO:0007669"/>
    <property type="project" value="UniProtKB-ARBA"/>
</dbReference>
<dbReference type="GO" id="GO:0046872">
    <property type="term" value="F:metal ion binding"/>
    <property type="evidence" value="ECO:0007669"/>
    <property type="project" value="UniProtKB-KW"/>
</dbReference>
<gene>
    <name evidence="10" type="ORF">QN277_016619</name>
</gene>
<evidence type="ECO:0000256" key="4">
    <source>
        <dbReference type="ARBA" id="ARBA00022896"/>
    </source>
</evidence>
<evidence type="ECO:0000313" key="11">
    <source>
        <dbReference type="Proteomes" id="UP001293593"/>
    </source>
</evidence>
<dbReference type="PROSITE" id="PS51471">
    <property type="entry name" value="FE2OG_OXY"/>
    <property type="match status" value="1"/>
</dbReference>
<evidence type="ECO:0000313" key="10">
    <source>
        <dbReference type="EMBL" id="KAK4278824.1"/>
    </source>
</evidence>
<dbReference type="InterPro" id="IPR005123">
    <property type="entry name" value="Oxoglu/Fe-dep_dioxygenase_dom"/>
</dbReference>
<dbReference type="InterPro" id="IPR050295">
    <property type="entry name" value="Plant_2OG-oxidoreductases"/>
</dbReference>
<dbReference type="InterPro" id="IPR026992">
    <property type="entry name" value="DIOX_N"/>
</dbReference>
<evidence type="ECO:0000259" key="9">
    <source>
        <dbReference type="PROSITE" id="PS51471"/>
    </source>
</evidence>
<dbReference type="SUPFAM" id="SSF51197">
    <property type="entry name" value="Clavaminate synthase-like"/>
    <property type="match status" value="1"/>
</dbReference>
<dbReference type="Pfam" id="PF03171">
    <property type="entry name" value="2OG-FeII_Oxy"/>
    <property type="match status" value="1"/>
</dbReference>
<dbReference type="Pfam" id="PF14226">
    <property type="entry name" value="DIOX_N"/>
    <property type="match status" value="1"/>
</dbReference>
<dbReference type="InterPro" id="IPR044861">
    <property type="entry name" value="IPNS-like_FE2OG_OXY"/>
</dbReference>
<accession>A0AAE1TCB4</accession>
<evidence type="ECO:0000256" key="1">
    <source>
        <dbReference type="ARBA" id="ARBA00001961"/>
    </source>
</evidence>
<evidence type="ECO:0000256" key="5">
    <source>
        <dbReference type="ARBA" id="ARBA00022964"/>
    </source>
</evidence>
<name>A0AAE1TCB4_9FABA</name>
<dbReference type="PANTHER" id="PTHR47991">
    <property type="entry name" value="OXOGLUTARATE/IRON-DEPENDENT DIOXYGENASE"/>
    <property type="match status" value="1"/>
</dbReference>
<evidence type="ECO:0000256" key="7">
    <source>
        <dbReference type="ARBA" id="ARBA00023004"/>
    </source>
</evidence>
<reference evidence="10" key="1">
    <citation type="submission" date="2023-10" db="EMBL/GenBank/DDBJ databases">
        <title>Chromosome-level genome of the transformable northern wattle, Acacia crassicarpa.</title>
        <authorList>
            <person name="Massaro I."/>
            <person name="Sinha N.R."/>
            <person name="Poethig S."/>
            <person name="Leichty A.R."/>
        </authorList>
    </citation>
    <scope>NUCLEOTIDE SEQUENCE</scope>
    <source>
        <strain evidence="10">Acra3RX</strain>
        <tissue evidence="10">Leaf</tissue>
    </source>
</reference>
<dbReference type="GO" id="GO:0031418">
    <property type="term" value="F:L-ascorbic acid binding"/>
    <property type="evidence" value="ECO:0007669"/>
    <property type="project" value="UniProtKB-KW"/>
</dbReference>
<feature type="domain" description="Fe2OG dioxygenase" evidence="9">
    <location>
        <begin position="199"/>
        <end position="301"/>
    </location>
</feature>
<dbReference type="InterPro" id="IPR027443">
    <property type="entry name" value="IPNS-like_sf"/>
</dbReference>
<proteinExistence type="inferred from homology"/>
<keyword evidence="3 8" id="KW-0479">Metal-binding</keyword>
<organism evidence="10 11">
    <name type="scientific">Acacia crassicarpa</name>
    <name type="common">northern wattle</name>
    <dbReference type="NCBI Taxonomy" id="499986"/>
    <lineage>
        <taxon>Eukaryota</taxon>
        <taxon>Viridiplantae</taxon>
        <taxon>Streptophyta</taxon>
        <taxon>Embryophyta</taxon>
        <taxon>Tracheophyta</taxon>
        <taxon>Spermatophyta</taxon>
        <taxon>Magnoliopsida</taxon>
        <taxon>eudicotyledons</taxon>
        <taxon>Gunneridae</taxon>
        <taxon>Pentapetalae</taxon>
        <taxon>rosids</taxon>
        <taxon>fabids</taxon>
        <taxon>Fabales</taxon>
        <taxon>Fabaceae</taxon>
        <taxon>Caesalpinioideae</taxon>
        <taxon>mimosoid clade</taxon>
        <taxon>Acacieae</taxon>
        <taxon>Acacia</taxon>
    </lineage>
</organism>
<keyword evidence="11" id="KW-1185">Reference proteome</keyword>
<dbReference type="GO" id="GO:0051213">
    <property type="term" value="F:dioxygenase activity"/>
    <property type="evidence" value="ECO:0007669"/>
    <property type="project" value="UniProtKB-KW"/>
</dbReference>
<evidence type="ECO:0000256" key="6">
    <source>
        <dbReference type="ARBA" id="ARBA00023002"/>
    </source>
</evidence>
<sequence length="350" mass="39347">MSLPSNLIDFLVSQAHGVKGLSDLGVEAVPDQYIQSLEHRFDNGKVVSHESIPVIDLANWEDPDVTESIFNAAIKWGFFQIVNHGIPLKVIEDLKASVHRFFELPADEKKHIKENSPSDVVRLATSFSPHAESVLEWKDYLHLVYASEEKIQAYWPAICKEQSLEYMKHAEVLIRRLLNVLLKGLNVKEMDNEREHALMGAMILDFNYYPPCPNAEAVAGVGPHSDISSITVLLQDDNGGLYVRASDGDNWIFVPPVDGALVINIGDVLQIMSNDRYKSIEHQAVVNRAKTRISIPIFVNPAPDAIIGPLPEVLEEGAEPKYKQVVFSDYFKYFFSKPHDGKETLEFARI</sequence>
<comment type="cofactor">
    <cofactor evidence="1">
        <name>L-ascorbate</name>
        <dbReference type="ChEBI" id="CHEBI:38290"/>
    </cofactor>
</comment>
<protein>
    <recommendedName>
        <fullName evidence="9">Fe2OG dioxygenase domain-containing protein</fullName>
    </recommendedName>
</protein>
<comment type="similarity">
    <text evidence="2 8">Belongs to the iron/ascorbate-dependent oxidoreductase family.</text>
</comment>
<dbReference type="Gene3D" id="2.60.120.330">
    <property type="entry name" value="B-lactam Antibiotic, Isopenicillin N Synthase, Chain"/>
    <property type="match status" value="1"/>
</dbReference>
<dbReference type="FunFam" id="2.60.120.330:FF:000023">
    <property type="entry name" value="Feruloyl CoA ortho-hydroxylase 1"/>
    <property type="match status" value="1"/>
</dbReference>
<evidence type="ECO:0000256" key="3">
    <source>
        <dbReference type="ARBA" id="ARBA00022723"/>
    </source>
</evidence>
<dbReference type="Proteomes" id="UP001293593">
    <property type="component" value="Unassembled WGS sequence"/>
</dbReference>
<comment type="caution">
    <text evidence="10">The sequence shown here is derived from an EMBL/GenBank/DDBJ whole genome shotgun (WGS) entry which is preliminary data.</text>
</comment>